<organism evidence="1 2">
    <name type="scientific">Ilyobacter polytropus (strain ATCC 51220 / DSM 2926 / LMG 16218 / CuHBu1)</name>
    <dbReference type="NCBI Taxonomy" id="572544"/>
    <lineage>
        <taxon>Bacteria</taxon>
        <taxon>Fusobacteriati</taxon>
        <taxon>Fusobacteriota</taxon>
        <taxon>Fusobacteriia</taxon>
        <taxon>Fusobacteriales</taxon>
        <taxon>Fusobacteriaceae</taxon>
        <taxon>Ilyobacter</taxon>
    </lineage>
</organism>
<reference evidence="1 2" key="1">
    <citation type="journal article" date="2010" name="Stand. Genomic Sci.">
        <title>Complete genome sequence of Ilyobacter polytropus type strain (CuHbu1).</title>
        <authorList>
            <person name="Sikorski J."/>
            <person name="Chertkov O."/>
            <person name="Lapidus A."/>
            <person name="Nolan M."/>
            <person name="Lucas S."/>
            <person name="Del Rio T.G."/>
            <person name="Tice H."/>
            <person name="Cheng J.F."/>
            <person name="Tapia R."/>
            <person name="Han C."/>
            <person name="Goodwin L."/>
            <person name="Pitluck S."/>
            <person name="Liolios K."/>
            <person name="Ivanova N."/>
            <person name="Mavromatis K."/>
            <person name="Mikhailova N."/>
            <person name="Pati A."/>
            <person name="Chen A."/>
            <person name="Palaniappan K."/>
            <person name="Land M."/>
            <person name="Hauser L."/>
            <person name="Chang Y.J."/>
            <person name="Jeffries C.D."/>
            <person name="Brambilla E."/>
            <person name="Yasawong M."/>
            <person name="Rohde M."/>
            <person name="Pukall R."/>
            <person name="Spring S."/>
            <person name="Goker M."/>
            <person name="Woyke T."/>
            <person name="Bristow J."/>
            <person name="Eisen J.A."/>
            <person name="Markowitz V."/>
            <person name="Hugenholtz P."/>
            <person name="Kyrpides N.C."/>
            <person name="Klenk H.P."/>
        </authorList>
    </citation>
    <scope>NUCLEOTIDE SEQUENCE [LARGE SCALE GENOMIC DNA]</scope>
    <source>
        <strain evidence="2">ATCC 51220 / DSM 2926 / LMG 16218 / CuHBu1</strain>
        <plasmid evidence="1 2">pILYOP01</plasmid>
    </source>
</reference>
<dbReference type="OrthoDB" id="92871at2"/>
<accession>E3HBM6</accession>
<gene>
    <name evidence="1" type="ordered locus">Ilyop_1951</name>
</gene>
<dbReference type="EMBL" id="CP002282">
    <property type="protein sequence ID" value="ADO83722.1"/>
    <property type="molecule type" value="Genomic_DNA"/>
</dbReference>
<evidence type="ECO:0000313" key="1">
    <source>
        <dbReference type="EMBL" id="ADO83722.1"/>
    </source>
</evidence>
<keyword evidence="1" id="KW-0614">Plasmid</keyword>
<dbReference type="Proteomes" id="UP000006875">
    <property type="component" value="Plasmid pILYOP01"/>
</dbReference>
<dbReference type="RefSeq" id="WP_013388384.1">
    <property type="nucleotide sequence ID" value="NC_014633.1"/>
</dbReference>
<geneLocation type="plasmid" evidence="1 2">
    <name>pILYOP01</name>
</geneLocation>
<dbReference type="AlphaFoldDB" id="E3HBM6"/>
<protein>
    <submittedName>
        <fullName evidence="1">Uncharacterized protein</fullName>
    </submittedName>
</protein>
<dbReference type="HOGENOM" id="CLU_158502_1_1_0"/>
<sequence length="72" mass="8174">MSISLETAERMLDNAVSAEEAILTGAQEYEYKNRKVTKADLPEIRKSIQYWEKKVREIKGEGGPTTSWGIPM</sequence>
<evidence type="ECO:0000313" key="2">
    <source>
        <dbReference type="Proteomes" id="UP000006875"/>
    </source>
</evidence>
<dbReference type="KEGG" id="ipo:Ilyop_1951"/>
<name>E3HBM6_ILYPC</name>
<proteinExistence type="predicted"/>
<keyword evidence="2" id="KW-1185">Reference proteome</keyword>